<sequence>MQVTAIIQNNTLIIPNVDLSQLKLLADENGLIHFDLPILDRVKPTQAEIPKPSKKLSLAELLAKKTIKTDIVATIEEMNESIAEVYASREI</sequence>
<dbReference type="RefSeq" id="WP_029103886.1">
    <property type="nucleotide sequence ID" value="NZ_UGQB01000004.1"/>
</dbReference>
<reference evidence="1 2" key="1">
    <citation type="submission" date="2018-06" db="EMBL/GenBank/DDBJ databases">
        <authorList>
            <consortium name="Pathogen Informatics"/>
            <person name="Doyle S."/>
        </authorList>
    </citation>
    <scope>NUCLEOTIDE SEQUENCE [LARGE SCALE GENOMIC DNA]</scope>
    <source>
        <strain evidence="1 2">NCTC12877</strain>
    </source>
</reference>
<keyword evidence="2" id="KW-1185">Reference proteome</keyword>
<organism evidence="1 2">
    <name type="scientific">Moraxella caprae</name>
    <dbReference type="NCBI Taxonomy" id="90240"/>
    <lineage>
        <taxon>Bacteria</taxon>
        <taxon>Pseudomonadati</taxon>
        <taxon>Pseudomonadota</taxon>
        <taxon>Gammaproteobacteria</taxon>
        <taxon>Moraxellales</taxon>
        <taxon>Moraxellaceae</taxon>
        <taxon>Moraxella</taxon>
    </lineage>
</organism>
<dbReference type="STRING" id="1122244.GCA_000426885_00188"/>
<proteinExistence type="predicted"/>
<evidence type="ECO:0000313" key="1">
    <source>
        <dbReference type="EMBL" id="STZ07272.1"/>
    </source>
</evidence>
<dbReference type="AlphaFoldDB" id="A0A378QW98"/>
<name>A0A378QW98_9GAMM</name>
<evidence type="ECO:0000313" key="2">
    <source>
        <dbReference type="Proteomes" id="UP000254065"/>
    </source>
</evidence>
<gene>
    <name evidence="1" type="ORF">NCTC12877_00235</name>
</gene>
<protein>
    <submittedName>
        <fullName evidence="1">Uncharacterized protein</fullName>
    </submittedName>
</protein>
<dbReference type="Proteomes" id="UP000254065">
    <property type="component" value="Unassembled WGS sequence"/>
</dbReference>
<dbReference type="EMBL" id="UGQB01000004">
    <property type="protein sequence ID" value="STZ07272.1"/>
    <property type="molecule type" value="Genomic_DNA"/>
</dbReference>
<accession>A0A378QW98</accession>